<dbReference type="AlphaFoldDB" id="A0A7J8VI86"/>
<accession>A0A7J8VI86</accession>
<protein>
    <submittedName>
        <fullName evidence="1">Uncharacterized protein</fullName>
    </submittedName>
</protein>
<dbReference type="Proteomes" id="UP000593573">
    <property type="component" value="Unassembled WGS sequence"/>
</dbReference>
<sequence>MTHRKVLLIVENCPAHPKKGEINPKKIYVLDAIHFINAA</sequence>
<comment type="caution">
    <text evidence="1">The sequence shown here is derived from an EMBL/GenBank/DDBJ whole genome shotgun (WGS) entry which is preliminary data.</text>
</comment>
<evidence type="ECO:0000313" key="2">
    <source>
        <dbReference type="Proteomes" id="UP000593573"/>
    </source>
</evidence>
<proteinExistence type="predicted"/>
<dbReference type="OrthoDB" id="984914at2759"/>
<organism evidence="1 2">
    <name type="scientific">Gossypium klotzschianum</name>
    <dbReference type="NCBI Taxonomy" id="34286"/>
    <lineage>
        <taxon>Eukaryota</taxon>
        <taxon>Viridiplantae</taxon>
        <taxon>Streptophyta</taxon>
        <taxon>Embryophyta</taxon>
        <taxon>Tracheophyta</taxon>
        <taxon>Spermatophyta</taxon>
        <taxon>Magnoliopsida</taxon>
        <taxon>eudicotyledons</taxon>
        <taxon>Gunneridae</taxon>
        <taxon>Pentapetalae</taxon>
        <taxon>rosids</taxon>
        <taxon>malvids</taxon>
        <taxon>Malvales</taxon>
        <taxon>Malvaceae</taxon>
        <taxon>Malvoideae</taxon>
        <taxon>Gossypium</taxon>
    </lineage>
</organism>
<dbReference type="EMBL" id="JABFAB010000010">
    <property type="protein sequence ID" value="MBA0662323.1"/>
    <property type="molecule type" value="Genomic_DNA"/>
</dbReference>
<reference evidence="1 2" key="1">
    <citation type="journal article" date="2019" name="Genome Biol. Evol.">
        <title>Insights into the evolution of the New World diploid cottons (Gossypium, subgenus Houzingenia) based on genome sequencing.</title>
        <authorList>
            <person name="Grover C.E."/>
            <person name="Arick M.A. 2nd"/>
            <person name="Thrash A."/>
            <person name="Conover J.L."/>
            <person name="Sanders W.S."/>
            <person name="Peterson D.G."/>
            <person name="Frelichowski J.E."/>
            <person name="Scheffler J.A."/>
            <person name="Scheffler B.E."/>
            <person name="Wendel J.F."/>
        </authorList>
    </citation>
    <scope>NUCLEOTIDE SEQUENCE [LARGE SCALE GENOMIC DNA]</scope>
    <source>
        <strain evidence="1">57</strain>
        <tissue evidence="1">Leaf</tissue>
    </source>
</reference>
<name>A0A7J8VI86_9ROSI</name>
<keyword evidence="2" id="KW-1185">Reference proteome</keyword>
<evidence type="ECO:0000313" key="1">
    <source>
        <dbReference type="EMBL" id="MBA0662323.1"/>
    </source>
</evidence>
<gene>
    <name evidence="1" type="ORF">Goklo_006470</name>
</gene>